<sequence>MNTEHPSGDDKPHFPVALVRWLRDGYPDGIPPKDHIPLVAVLARRLTSDQIKAVAVALAEEALTEETGRGEDPSIERDEIGEAITQVAHTEPSAEDIARVEAVLTSAGWSLTDEVDPDEQDPL</sequence>
<keyword evidence="2" id="KW-1185">Reference proteome</keyword>
<protein>
    <submittedName>
        <fullName evidence="1">DUF3349 domain-containing protein</fullName>
    </submittedName>
</protein>
<proteinExistence type="predicted"/>
<dbReference type="Gene3D" id="1.10.150.430">
    <property type="entry name" value="DUF3349, helical bundle"/>
    <property type="match status" value="1"/>
</dbReference>
<gene>
    <name evidence="1" type="ORF">ACFSJG_22425</name>
</gene>
<dbReference type="Proteomes" id="UP001597286">
    <property type="component" value="Unassembled WGS sequence"/>
</dbReference>
<dbReference type="RefSeq" id="WP_378487435.1">
    <property type="nucleotide sequence ID" value="NZ_JBHUFB010000020.1"/>
</dbReference>
<dbReference type="Pfam" id="PF11829">
    <property type="entry name" value="DUF3349"/>
    <property type="match status" value="1"/>
</dbReference>
<accession>A0ABW4PA09</accession>
<evidence type="ECO:0000313" key="2">
    <source>
        <dbReference type="Proteomes" id="UP001597286"/>
    </source>
</evidence>
<dbReference type="InterPro" id="IPR044918">
    <property type="entry name" value="DUF3349_helical"/>
</dbReference>
<comment type="caution">
    <text evidence="1">The sequence shown here is derived from an EMBL/GenBank/DDBJ whole genome shotgun (WGS) entry which is preliminary data.</text>
</comment>
<evidence type="ECO:0000313" key="1">
    <source>
        <dbReference type="EMBL" id="MFD1814983.1"/>
    </source>
</evidence>
<dbReference type="EMBL" id="JBHUFB010000020">
    <property type="protein sequence ID" value="MFD1814983.1"/>
    <property type="molecule type" value="Genomic_DNA"/>
</dbReference>
<dbReference type="InterPro" id="IPR021784">
    <property type="entry name" value="DUF3349"/>
</dbReference>
<reference evidence="2" key="1">
    <citation type="journal article" date="2019" name="Int. J. Syst. Evol. Microbiol.">
        <title>The Global Catalogue of Microorganisms (GCM) 10K type strain sequencing project: providing services to taxonomists for standard genome sequencing and annotation.</title>
        <authorList>
            <consortium name="The Broad Institute Genomics Platform"/>
            <consortium name="The Broad Institute Genome Sequencing Center for Infectious Disease"/>
            <person name="Wu L."/>
            <person name="Ma J."/>
        </authorList>
    </citation>
    <scope>NUCLEOTIDE SEQUENCE [LARGE SCALE GENOMIC DNA]</scope>
    <source>
        <strain evidence="2">DT72</strain>
    </source>
</reference>
<organism evidence="1 2">
    <name type="scientific">Rhodococcus gannanensis</name>
    <dbReference type="NCBI Taxonomy" id="1960308"/>
    <lineage>
        <taxon>Bacteria</taxon>
        <taxon>Bacillati</taxon>
        <taxon>Actinomycetota</taxon>
        <taxon>Actinomycetes</taxon>
        <taxon>Mycobacteriales</taxon>
        <taxon>Nocardiaceae</taxon>
        <taxon>Rhodococcus</taxon>
    </lineage>
</organism>
<name>A0ABW4PA09_9NOCA</name>